<feature type="domain" description="Siroheme decarboxylase NirL-like HTH" evidence="7">
    <location>
        <begin position="6"/>
        <end position="52"/>
    </location>
</feature>
<accession>A0ABS6BYE5</accession>
<dbReference type="Pfam" id="PF17805">
    <property type="entry name" value="AsnC_trans_reg2"/>
    <property type="match status" value="1"/>
</dbReference>
<comment type="catalytic activity">
    <reaction evidence="5">
        <text>siroheme + 2 H(+) = 12,18-didecarboxysiroheme + 2 CO2</text>
        <dbReference type="Rhea" id="RHEA:19093"/>
        <dbReference type="ChEBI" id="CHEBI:15378"/>
        <dbReference type="ChEBI" id="CHEBI:16526"/>
        <dbReference type="ChEBI" id="CHEBI:60052"/>
        <dbReference type="ChEBI" id="CHEBI:140497"/>
        <dbReference type="EC" id="4.1.1.111"/>
    </reaction>
</comment>
<dbReference type="InterPro" id="IPR053953">
    <property type="entry name" value="NirdL-like_HTH"/>
</dbReference>
<dbReference type="PANTHER" id="PTHR43413:SF1">
    <property type="entry name" value="SIROHEME DECARBOXYLASE NIRL SUBUNIT"/>
    <property type="match status" value="1"/>
</dbReference>
<evidence type="ECO:0000256" key="3">
    <source>
        <dbReference type="ARBA" id="ARBA00023457"/>
    </source>
</evidence>
<keyword evidence="9" id="KW-1185">Reference proteome</keyword>
<dbReference type="Pfam" id="PF22451">
    <property type="entry name" value="NirdL-like_HTH"/>
    <property type="match status" value="1"/>
</dbReference>
<comment type="similarity">
    <text evidence="3">Belongs to the Ahb/Nir family.</text>
</comment>
<gene>
    <name evidence="8" type="ORF">KPL37_18020</name>
</gene>
<feature type="domain" description="Siroheme decarboxylase AsnC-like ligand binding" evidence="6">
    <location>
        <begin position="63"/>
        <end position="147"/>
    </location>
</feature>
<evidence type="ECO:0000313" key="8">
    <source>
        <dbReference type="EMBL" id="MBU3161605.1"/>
    </source>
</evidence>
<dbReference type="SMART" id="SM00344">
    <property type="entry name" value="HTH_ASNC"/>
    <property type="match status" value="1"/>
</dbReference>
<dbReference type="RefSeq" id="WP_216151471.1">
    <property type="nucleotide sequence ID" value="NZ_JAHLDV010000078.1"/>
</dbReference>
<comment type="pathway">
    <text evidence="2">Porphyrin-containing compound metabolism.</text>
</comment>
<dbReference type="EC" id="4.1.1.111" evidence="4"/>
<sequence length="157" mass="18199">MLSGLDKSIIRAVQEDLPLVPEPYKEMARELGITENALINRIKEFCSSGIIRRFGTIVNHRNIGFTSNAMVVWIVPKDLIEDVSKIMISFPQVSHCYQRPTFPQWPYNVFTMIHGQNNQECEKIVKEIVAAININDYELLYSSIELKKESMKYFIEE</sequence>
<protein>
    <recommendedName>
        <fullName evidence="4">siroheme decarboxylase</fullName>
        <ecNumber evidence="4">4.1.1.111</ecNumber>
    </recommendedName>
</protein>
<dbReference type="InterPro" id="IPR040523">
    <property type="entry name" value="AsnC_trans_reg2"/>
</dbReference>
<comment type="caution">
    <text evidence="8">The sequence shown here is derived from an EMBL/GenBank/DDBJ whole genome shotgun (WGS) entry which is preliminary data.</text>
</comment>
<reference evidence="8 9" key="1">
    <citation type="submission" date="2021-06" db="EMBL/GenBank/DDBJ databases">
        <title>Clostridia strains as spoilage organisms.</title>
        <authorList>
            <person name="Wambui J."/>
            <person name="Stephan R."/>
            <person name="Stevens M.J.A."/>
        </authorList>
    </citation>
    <scope>NUCLEOTIDE SEQUENCE [LARGE SCALE GENOMIC DNA]</scope>
    <source>
        <strain evidence="8 9">DSM 14204</strain>
    </source>
</reference>
<dbReference type="InterPro" id="IPR050684">
    <property type="entry name" value="HTH-Siroheme_Decarb"/>
</dbReference>
<name>A0ABS6BYE5_9CLOT</name>
<organism evidence="8 9">
    <name type="scientific">Clostridium frigoris</name>
    <dbReference type="NCBI Taxonomy" id="205327"/>
    <lineage>
        <taxon>Bacteria</taxon>
        <taxon>Bacillati</taxon>
        <taxon>Bacillota</taxon>
        <taxon>Clostridia</taxon>
        <taxon>Eubacteriales</taxon>
        <taxon>Clostridiaceae</taxon>
        <taxon>Clostridium</taxon>
    </lineage>
</organism>
<evidence type="ECO:0000259" key="6">
    <source>
        <dbReference type="Pfam" id="PF17805"/>
    </source>
</evidence>
<dbReference type="Proteomes" id="UP000776252">
    <property type="component" value="Unassembled WGS sequence"/>
</dbReference>
<evidence type="ECO:0000259" key="7">
    <source>
        <dbReference type="Pfam" id="PF22451"/>
    </source>
</evidence>
<evidence type="ECO:0000256" key="5">
    <source>
        <dbReference type="ARBA" id="ARBA00048470"/>
    </source>
</evidence>
<evidence type="ECO:0000256" key="2">
    <source>
        <dbReference type="ARBA" id="ARBA00023444"/>
    </source>
</evidence>
<keyword evidence="1" id="KW-0456">Lyase</keyword>
<dbReference type="InterPro" id="IPR019888">
    <property type="entry name" value="Tscrpt_reg_AsnC-like"/>
</dbReference>
<proteinExistence type="inferred from homology"/>
<evidence type="ECO:0000313" key="9">
    <source>
        <dbReference type="Proteomes" id="UP000776252"/>
    </source>
</evidence>
<dbReference type="EMBL" id="JAHLDV010000078">
    <property type="protein sequence ID" value="MBU3161605.1"/>
    <property type="molecule type" value="Genomic_DNA"/>
</dbReference>
<evidence type="ECO:0000256" key="4">
    <source>
        <dbReference type="ARBA" id="ARBA00023471"/>
    </source>
</evidence>
<dbReference type="PANTHER" id="PTHR43413">
    <property type="entry name" value="TRANSCRIPTIONAL REGULATOR, ASNC FAMILY"/>
    <property type="match status" value="1"/>
</dbReference>
<evidence type="ECO:0000256" key="1">
    <source>
        <dbReference type="ARBA" id="ARBA00023239"/>
    </source>
</evidence>